<comment type="caution">
    <text evidence="4">The sequence shown here is derived from an EMBL/GenBank/DDBJ whole genome shotgun (WGS) entry which is preliminary data.</text>
</comment>
<sequence>MKKKNDQVFPTSLSEVAFVLVFLLMLLMGYMLFLESKEKTEARRRLAEAEAVKHPESVIAAMREASQELKGTLLAGSHGDPDQTISRLREAVQTRAERDALRLQLRELNDRFTALTALREQIAKEANSDGAKVTQEEIERALALQEQILKLAQGDQHGDDKHPDGAPSDESARQTQDRKAALERVRNAIAATNALHQEVRDKLGRKIKPGTESEAVRQLVDGGRESEQLARSQTNPTDLKRENTDLRGQLAYLTRQLNRKGGVDHPPCWPDENGKIEFLINVETRPDGYVVSKAWLPHREQEARSLPGLEQAISSGFLTPANFAAAMQPILNWSKKQDPQCRHFVHLTTTIADGNARDRARRQVEGFFYKREASQ</sequence>
<gene>
    <name evidence="4" type="ORF">NCCP691_11120</name>
</gene>
<dbReference type="RefSeq" id="WP_220807273.1">
    <property type="nucleotide sequence ID" value="NZ_BPMK01000004.1"/>
</dbReference>
<name>A0ABQ4Q1M7_9BURK</name>
<dbReference type="Proteomes" id="UP000887222">
    <property type="component" value="Unassembled WGS sequence"/>
</dbReference>
<keyword evidence="3" id="KW-1133">Transmembrane helix</keyword>
<keyword evidence="3" id="KW-0812">Transmembrane</keyword>
<feature type="region of interest" description="Disordered" evidence="2">
    <location>
        <begin position="155"/>
        <end position="180"/>
    </location>
</feature>
<evidence type="ECO:0000313" key="4">
    <source>
        <dbReference type="EMBL" id="GIZ51098.1"/>
    </source>
</evidence>
<proteinExistence type="predicted"/>
<evidence type="ECO:0000313" key="5">
    <source>
        <dbReference type="Proteomes" id="UP000887222"/>
    </source>
</evidence>
<keyword evidence="3" id="KW-0472">Membrane</keyword>
<feature type="transmembrane region" description="Helical" evidence="3">
    <location>
        <begin position="16"/>
        <end position="34"/>
    </location>
</feature>
<protein>
    <submittedName>
        <fullName evidence="4">Uncharacterized protein</fullName>
    </submittedName>
</protein>
<feature type="coiled-coil region" evidence="1">
    <location>
        <begin position="91"/>
        <end position="125"/>
    </location>
</feature>
<evidence type="ECO:0000256" key="3">
    <source>
        <dbReference type="SAM" id="Phobius"/>
    </source>
</evidence>
<dbReference type="EMBL" id="BPMK01000004">
    <property type="protein sequence ID" value="GIZ51098.1"/>
    <property type="molecule type" value="Genomic_DNA"/>
</dbReference>
<reference evidence="4 5" key="1">
    <citation type="journal article" date="2022" name="Int. J. Syst. Evol. Microbiol.">
        <title>Noviherbaspirillum aridicola sp. nov., isolated from an arid soil in Pakistan.</title>
        <authorList>
            <person name="Khan I.U."/>
            <person name="Saqib M."/>
            <person name="Amin A."/>
            <person name="Hussain F."/>
            <person name="Li L."/>
            <person name="Liu Y.H."/>
            <person name="Fang B.Z."/>
            <person name="Ahmed I."/>
            <person name="Li W.J."/>
        </authorList>
    </citation>
    <scope>NUCLEOTIDE SEQUENCE [LARGE SCALE GENOMIC DNA]</scope>
    <source>
        <strain evidence="4 5">NCCP-691</strain>
    </source>
</reference>
<organism evidence="4 5">
    <name type="scientific">Noviherbaspirillum aridicola</name>
    <dbReference type="NCBI Taxonomy" id="2849687"/>
    <lineage>
        <taxon>Bacteria</taxon>
        <taxon>Pseudomonadati</taxon>
        <taxon>Pseudomonadota</taxon>
        <taxon>Betaproteobacteria</taxon>
        <taxon>Burkholderiales</taxon>
        <taxon>Oxalobacteraceae</taxon>
        <taxon>Noviherbaspirillum</taxon>
    </lineage>
</organism>
<feature type="compositionally biased region" description="Basic and acidic residues" evidence="2">
    <location>
        <begin position="156"/>
        <end position="180"/>
    </location>
</feature>
<evidence type="ECO:0000256" key="1">
    <source>
        <dbReference type="SAM" id="Coils"/>
    </source>
</evidence>
<evidence type="ECO:0000256" key="2">
    <source>
        <dbReference type="SAM" id="MobiDB-lite"/>
    </source>
</evidence>
<keyword evidence="1" id="KW-0175">Coiled coil</keyword>
<keyword evidence="5" id="KW-1185">Reference proteome</keyword>
<accession>A0ABQ4Q1M7</accession>